<feature type="compositionally biased region" description="Basic and acidic residues" evidence="1">
    <location>
        <begin position="7"/>
        <end position="25"/>
    </location>
</feature>
<sequence length="86" mass="9028">MSMQQGRGRESMQGRGSRGEGESRCRGGSSSGRTGEGDCRGQKRRERGAEATMATGNGALLAAMATVRKRWGDGELGFCLASWGDG</sequence>
<organism evidence="2 3">
    <name type="scientific">Linum tenue</name>
    <dbReference type="NCBI Taxonomy" id="586396"/>
    <lineage>
        <taxon>Eukaryota</taxon>
        <taxon>Viridiplantae</taxon>
        <taxon>Streptophyta</taxon>
        <taxon>Embryophyta</taxon>
        <taxon>Tracheophyta</taxon>
        <taxon>Spermatophyta</taxon>
        <taxon>Magnoliopsida</taxon>
        <taxon>eudicotyledons</taxon>
        <taxon>Gunneridae</taxon>
        <taxon>Pentapetalae</taxon>
        <taxon>rosids</taxon>
        <taxon>fabids</taxon>
        <taxon>Malpighiales</taxon>
        <taxon>Linaceae</taxon>
        <taxon>Linum</taxon>
    </lineage>
</organism>
<feature type="region of interest" description="Disordered" evidence="1">
    <location>
        <begin position="1"/>
        <end position="52"/>
    </location>
</feature>
<evidence type="ECO:0000313" key="2">
    <source>
        <dbReference type="EMBL" id="CAI0413428.1"/>
    </source>
</evidence>
<protein>
    <submittedName>
        <fullName evidence="2">Uncharacterized protein</fullName>
    </submittedName>
</protein>
<proteinExistence type="predicted"/>
<dbReference type="AlphaFoldDB" id="A0AAV0JX53"/>
<name>A0AAV0JX53_9ROSI</name>
<evidence type="ECO:0000256" key="1">
    <source>
        <dbReference type="SAM" id="MobiDB-lite"/>
    </source>
</evidence>
<reference evidence="2" key="1">
    <citation type="submission" date="2022-08" db="EMBL/GenBank/DDBJ databases">
        <authorList>
            <person name="Gutierrez-Valencia J."/>
        </authorList>
    </citation>
    <scope>NUCLEOTIDE SEQUENCE</scope>
</reference>
<dbReference type="Proteomes" id="UP001154282">
    <property type="component" value="Unassembled WGS sequence"/>
</dbReference>
<gene>
    <name evidence="2" type="ORF">LITE_LOCUS15948</name>
</gene>
<dbReference type="EMBL" id="CAMGYJ010000005">
    <property type="protein sequence ID" value="CAI0413428.1"/>
    <property type="molecule type" value="Genomic_DNA"/>
</dbReference>
<comment type="caution">
    <text evidence="2">The sequence shown here is derived from an EMBL/GenBank/DDBJ whole genome shotgun (WGS) entry which is preliminary data.</text>
</comment>
<keyword evidence="3" id="KW-1185">Reference proteome</keyword>
<evidence type="ECO:0000313" key="3">
    <source>
        <dbReference type="Proteomes" id="UP001154282"/>
    </source>
</evidence>
<accession>A0AAV0JX53</accession>